<dbReference type="EMBL" id="AOII01000018">
    <property type="protein sequence ID" value="ELY82574.1"/>
    <property type="molecule type" value="Genomic_DNA"/>
</dbReference>
<name>L9Z8A1_9EURY</name>
<protein>
    <submittedName>
        <fullName evidence="1">Uncharacterized protein</fullName>
    </submittedName>
</protein>
<evidence type="ECO:0000313" key="1">
    <source>
        <dbReference type="EMBL" id="ELY82574.1"/>
    </source>
</evidence>
<accession>L9Z8A1</accession>
<evidence type="ECO:0000313" key="2">
    <source>
        <dbReference type="Proteomes" id="UP000011618"/>
    </source>
</evidence>
<proteinExistence type="predicted"/>
<dbReference type="Proteomes" id="UP000011618">
    <property type="component" value="Unassembled WGS sequence"/>
</dbReference>
<organism evidence="1 2">
    <name type="scientific">Natrinema pallidum DSM 3751</name>
    <dbReference type="NCBI Taxonomy" id="1227495"/>
    <lineage>
        <taxon>Archaea</taxon>
        <taxon>Methanobacteriati</taxon>
        <taxon>Methanobacteriota</taxon>
        <taxon>Stenosarchaea group</taxon>
        <taxon>Halobacteria</taxon>
        <taxon>Halobacteriales</taxon>
        <taxon>Natrialbaceae</taxon>
        <taxon>Natrinema</taxon>
    </lineage>
</organism>
<sequence>MNRTGLDRADDAVGVAVPAPDRSEGEPLAVSEHPVVGSVGGSRRRFLGVRIGRGLAGLLDPGVTAGIGQRAGDGLAVVWADAV</sequence>
<comment type="caution">
    <text evidence="1">The sequence shown here is derived from an EMBL/GenBank/DDBJ whole genome shotgun (WGS) entry which is preliminary data.</text>
</comment>
<gene>
    <name evidence="1" type="ORF">C487_01625</name>
</gene>
<dbReference type="AlphaFoldDB" id="L9Z8A1"/>
<reference evidence="1 2" key="1">
    <citation type="journal article" date="2014" name="PLoS Genet.">
        <title>Phylogenetically driven sequencing of extremely halophilic archaea reveals strategies for static and dynamic osmo-response.</title>
        <authorList>
            <person name="Becker E.A."/>
            <person name="Seitzer P.M."/>
            <person name="Tritt A."/>
            <person name="Larsen D."/>
            <person name="Krusor M."/>
            <person name="Yao A.I."/>
            <person name="Wu D."/>
            <person name="Madern D."/>
            <person name="Eisen J.A."/>
            <person name="Darling A.E."/>
            <person name="Facciotti M.T."/>
        </authorList>
    </citation>
    <scope>NUCLEOTIDE SEQUENCE [LARGE SCALE GENOMIC DNA]</scope>
    <source>
        <strain evidence="1 2">DSM 3751</strain>
    </source>
</reference>